<dbReference type="InterPro" id="IPR004245">
    <property type="entry name" value="DUF229"/>
</dbReference>
<accession>A0AAV5SRU5</accession>
<gene>
    <name evidence="2" type="ORF">PENTCL1PPCAC_8096</name>
</gene>
<proteinExistence type="predicted"/>
<keyword evidence="1" id="KW-0812">Transmembrane</keyword>
<dbReference type="SUPFAM" id="SSF53649">
    <property type="entry name" value="Alkaline phosphatase-like"/>
    <property type="match status" value="1"/>
</dbReference>
<dbReference type="EMBL" id="BTSX01000002">
    <property type="protein sequence ID" value="GMS85921.1"/>
    <property type="molecule type" value="Genomic_DNA"/>
</dbReference>
<dbReference type="Gene3D" id="3.40.720.10">
    <property type="entry name" value="Alkaline Phosphatase, subunit A"/>
    <property type="match status" value="1"/>
</dbReference>
<dbReference type="PANTHER" id="PTHR10974:SF75">
    <property type="entry name" value="SULFATASE DOMAIN-CONTAINING PROTEIN"/>
    <property type="match status" value="1"/>
</dbReference>
<dbReference type="CDD" id="cd16021">
    <property type="entry name" value="ALP_like"/>
    <property type="match status" value="1"/>
</dbReference>
<keyword evidence="1" id="KW-0472">Membrane</keyword>
<comment type="caution">
    <text evidence="2">The sequence shown here is derived from an EMBL/GenBank/DDBJ whole genome shotgun (WGS) entry which is preliminary data.</text>
</comment>
<dbReference type="Pfam" id="PF02995">
    <property type="entry name" value="DUF229"/>
    <property type="match status" value="1"/>
</dbReference>
<dbReference type="AlphaFoldDB" id="A0AAV5SRU5"/>
<dbReference type="Proteomes" id="UP001432027">
    <property type="component" value="Unassembled WGS sequence"/>
</dbReference>
<organism evidence="2 3">
    <name type="scientific">Pristionchus entomophagus</name>
    <dbReference type="NCBI Taxonomy" id="358040"/>
    <lineage>
        <taxon>Eukaryota</taxon>
        <taxon>Metazoa</taxon>
        <taxon>Ecdysozoa</taxon>
        <taxon>Nematoda</taxon>
        <taxon>Chromadorea</taxon>
        <taxon>Rhabditida</taxon>
        <taxon>Rhabditina</taxon>
        <taxon>Diplogasteromorpha</taxon>
        <taxon>Diplogasteroidea</taxon>
        <taxon>Neodiplogasteridae</taxon>
        <taxon>Pristionchus</taxon>
    </lineage>
</organism>
<name>A0AAV5SRU5_9BILA</name>
<evidence type="ECO:0000313" key="2">
    <source>
        <dbReference type="EMBL" id="GMS85921.1"/>
    </source>
</evidence>
<keyword evidence="3" id="KW-1185">Reference proteome</keyword>
<sequence>ILQQASMRIVIRFVVKLICGSVFVWLGISHHDAKQDYRSSHQLNQSHVTDISPDVVQQCKLVSGPVWTDFLREKLDAQYDPMTNCNHSYSPWSELLPDGRVRLTDHLPDEAKCQARAVLFKSDYNTKLGEWHEIKEKFIFENDIVEVECKINEVKVYNFLHTQICRQDSTGKRSFHKAARKPPSVHIVILDSIGAAHGRRLFYRTHRFLKQEFSAVEMLHMNKIGENSRPNAMGFLLGKLTSVIQRDMYGMPSIPADWNYTQYCKTFLDDKGFIFKLFEKNGYATMMAEDWDRGVFNWPGCNGFEQQPTTHYMRPFQIRIKYGGKALNSHMGQANCFEPHLFLNDYHEKFMKAYVDTPIASLTWASYLGHDSPTKPFHADIQYEQFFNRNREKFDDSFVFFMGDHGLRFGWLAEDPIGQRDISNPMLMISVPRFLREDTALMANLQHNSGQLLTHFDTHATFVDIVETFSRKESTNFSQTVQKPDLKGSSLLRPLPDEPRSCKTLPIPPQYCICETTKEQLNVTDQHAEIGRAVPAFLNDRLAKHKFADLCAELQLDKLMTLIRKEGAAEVYEVTVRLRPGGGIFRTFVMGTDGEYSVVVPDVPRLNKYGYSGFCINRPELWPFCFCKKYLPKTKNS</sequence>
<feature type="non-terminal residue" evidence="2">
    <location>
        <position position="1"/>
    </location>
</feature>
<dbReference type="GO" id="GO:0005615">
    <property type="term" value="C:extracellular space"/>
    <property type="evidence" value="ECO:0007669"/>
    <property type="project" value="TreeGrafter"/>
</dbReference>
<reference evidence="2" key="1">
    <citation type="submission" date="2023-10" db="EMBL/GenBank/DDBJ databases">
        <title>Genome assembly of Pristionchus species.</title>
        <authorList>
            <person name="Yoshida K."/>
            <person name="Sommer R.J."/>
        </authorList>
    </citation>
    <scope>NUCLEOTIDE SEQUENCE</scope>
    <source>
        <strain evidence="2">RS0144</strain>
    </source>
</reference>
<feature type="transmembrane region" description="Helical" evidence="1">
    <location>
        <begin position="9"/>
        <end position="28"/>
    </location>
</feature>
<evidence type="ECO:0000256" key="1">
    <source>
        <dbReference type="SAM" id="Phobius"/>
    </source>
</evidence>
<keyword evidence="1" id="KW-1133">Transmembrane helix</keyword>
<dbReference type="PANTHER" id="PTHR10974">
    <property type="entry name" value="FI08016P-RELATED"/>
    <property type="match status" value="1"/>
</dbReference>
<dbReference type="InterPro" id="IPR017850">
    <property type="entry name" value="Alkaline_phosphatase_core_sf"/>
</dbReference>
<evidence type="ECO:0000313" key="3">
    <source>
        <dbReference type="Proteomes" id="UP001432027"/>
    </source>
</evidence>
<protein>
    <submittedName>
        <fullName evidence="2">Uncharacterized protein</fullName>
    </submittedName>
</protein>